<gene>
    <name evidence="2" type="ORF">A5889_002222</name>
    <name evidence="1" type="ORF">A5889_002909</name>
</gene>
<proteinExistence type="predicted"/>
<organism evidence="1">
    <name type="scientific">Candidatus Enterococcus dunnyi</name>
    <dbReference type="NCBI Taxonomy" id="1834192"/>
    <lineage>
        <taxon>Bacteria</taxon>
        <taxon>Bacillati</taxon>
        <taxon>Bacillota</taxon>
        <taxon>Bacilli</taxon>
        <taxon>Lactobacillales</taxon>
        <taxon>Enterococcaceae</taxon>
        <taxon>Enterococcus</taxon>
    </lineage>
</organism>
<evidence type="ECO:0000313" key="2">
    <source>
        <dbReference type="EMBL" id="WYJ94709.1"/>
    </source>
</evidence>
<evidence type="ECO:0000313" key="3">
    <source>
        <dbReference type="Proteomes" id="UP000196151"/>
    </source>
</evidence>
<dbReference type="EMBL" id="CP147246">
    <property type="protein sequence ID" value="WYJ94709.1"/>
    <property type="molecule type" value="Genomic_DNA"/>
</dbReference>
<evidence type="ECO:0008006" key="4">
    <source>
        <dbReference type="Google" id="ProtNLM"/>
    </source>
</evidence>
<dbReference type="EMBL" id="NIBQ01000003">
    <property type="protein sequence ID" value="OUZ30621.1"/>
    <property type="molecule type" value="Genomic_DNA"/>
</dbReference>
<name>A0A200J1B1_9ENTE</name>
<dbReference type="Proteomes" id="UP000196151">
    <property type="component" value="Chromosome"/>
</dbReference>
<reference evidence="2" key="3">
    <citation type="submission" date="2024-03" db="EMBL/GenBank/DDBJ databases">
        <title>The Genome Sequence of Enterococcus sp. DIV0238c.</title>
        <authorList>
            <consortium name="The Broad Institute Genomics Platform"/>
            <consortium name="The Broad Institute Microbial Omics Core"/>
            <consortium name="The Broad Institute Genomic Center for Infectious Diseases"/>
            <person name="Earl A."/>
            <person name="Manson A."/>
            <person name="Gilmore M."/>
            <person name="Schwartman J."/>
            <person name="Shea T."/>
            <person name="Abouelleil A."/>
            <person name="Cao P."/>
            <person name="Chapman S."/>
            <person name="Cusick C."/>
            <person name="Young S."/>
            <person name="Neafsey D."/>
            <person name="Nusbaum C."/>
            <person name="Birren B."/>
        </authorList>
    </citation>
    <scope>NUCLEOTIDE SEQUENCE</scope>
    <source>
        <strain evidence="2">9D6_DIV0238</strain>
    </source>
</reference>
<sequence length="91" mass="10360">MHEMLDALKDDLLEARKNLEKSLIQTFVASQSHATSENRKQMLKMMKQEKIDGIKSNCTSYVDGLSTTAKGKWVTQAKQTFKQTTSKFDNC</sequence>
<accession>A0A200J1B1</accession>
<protein>
    <recommendedName>
        <fullName evidence="4">LXG domain-containing protein</fullName>
    </recommendedName>
</protein>
<evidence type="ECO:0000313" key="1">
    <source>
        <dbReference type="EMBL" id="OUZ30621.1"/>
    </source>
</evidence>
<reference evidence="2" key="2">
    <citation type="submission" date="2017-05" db="EMBL/GenBank/DDBJ databases">
        <authorList>
            <consortium name="The Broad Institute Genomics Platform"/>
            <consortium name="The Broad Institute Genomic Center for Infectious Diseases"/>
            <person name="Earl A."/>
            <person name="Manson A."/>
            <person name="Schwartman J."/>
            <person name="Gilmore M."/>
            <person name="Abouelleil A."/>
            <person name="Cao P."/>
            <person name="Chapman S."/>
            <person name="Cusick C."/>
            <person name="Shea T."/>
            <person name="Young S."/>
            <person name="Neafsey D."/>
            <person name="Nusbaum C."/>
            <person name="Birren B."/>
        </authorList>
    </citation>
    <scope>NUCLEOTIDE SEQUENCE</scope>
    <source>
        <strain evidence="2">9D6_DIV0238</strain>
    </source>
</reference>
<keyword evidence="3" id="KW-1185">Reference proteome</keyword>
<dbReference type="AlphaFoldDB" id="A0A200J1B1"/>
<dbReference type="RefSeq" id="WP_242585417.1">
    <property type="nucleotide sequence ID" value="NZ_CP147246.1"/>
</dbReference>
<reference evidence="1" key="1">
    <citation type="submission" date="2017-05" db="EMBL/GenBank/DDBJ databases">
        <title>The Genome Sequence of Enterococcus sp. 9D6_DIV0238.</title>
        <authorList>
            <consortium name="The Broad Institute Genomics Platform"/>
            <consortium name="The Broad Institute Genomic Center for Infectious Diseases"/>
            <person name="Earl A."/>
            <person name="Manson A."/>
            <person name="Schwartman J."/>
            <person name="Gilmore M."/>
            <person name="Abouelleil A."/>
            <person name="Cao P."/>
            <person name="Chapman S."/>
            <person name="Cusick C."/>
            <person name="Shea T."/>
            <person name="Young S."/>
            <person name="Neafsey D."/>
            <person name="Nusbaum C."/>
            <person name="Birren B."/>
        </authorList>
    </citation>
    <scope>NUCLEOTIDE SEQUENCE [LARGE SCALE GENOMIC DNA]</scope>
    <source>
        <strain evidence="1">9D6_DIV0238</strain>
    </source>
</reference>